<feature type="compositionally biased region" description="Basic and acidic residues" evidence="2">
    <location>
        <begin position="57"/>
        <end position="80"/>
    </location>
</feature>
<proteinExistence type="inferred from homology"/>
<evidence type="ECO:0000256" key="1">
    <source>
        <dbReference type="ARBA" id="ARBA00006795"/>
    </source>
</evidence>
<dbReference type="AlphaFoldDB" id="A0A0D1E0F9"/>
<dbReference type="FunCoup" id="A0A0D1E0F9">
    <property type="interactions" value="99"/>
</dbReference>
<evidence type="ECO:0000313" key="6">
    <source>
        <dbReference type="Proteomes" id="UP000000561"/>
    </source>
</evidence>
<feature type="region of interest" description="Disordered" evidence="2">
    <location>
        <begin position="226"/>
        <end position="258"/>
    </location>
</feature>
<feature type="region of interest" description="Disordered" evidence="2">
    <location>
        <begin position="318"/>
        <end position="411"/>
    </location>
</feature>
<feature type="region of interest" description="Disordered" evidence="2">
    <location>
        <begin position="1"/>
        <end position="190"/>
    </location>
</feature>
<feature type="region of interest" description="Disordered" evidence="2">
    <location>
        <begin position="539"/>
        <end position="571"/>
    </location>
</feature>
<feature type="compositionally biased region" description="Basic residues" evidence="2">
    <location>
        <begin position="24"/>
        <end position="38"/>
    </location>
</feature>
<dbReference type="GeneID" id="23567733"/>
<feature type="compositionally biased region" description="Basic and acidic residues" evidence="2">
    <location>
        <begin position="1"/>
        <end position="23"/>
    </location>
</feature>
<dbReference type="STRING" id="237631.A0A0D1E0F9"/>
<dbReference type="Pfam" id="PF04677">
    <property type="entry name" value="CwfJ_C_1"/>
    <property type="match status" value="1"/>
</dbReference>
<dbReference type="InterPro" id="IPR006767">
    <property type="entry name" value="Cwf19-like_C_dom-2"/>
</dbReference>
<evidence type="ECO:0000256" key="2">
    <source>
        <dbReference type="SAM" id="MobiDB-lite"/>
    </source>
</evidence>
<evidence type="ECO:0000259" key="4">
    <source>
        <dbReference type="Pfam" id="PF04677"/>
    </source>
</evidence>
<dbReference type="InterPro" id="IPR006768">
    <property type="entry name" value="Cwf19-like_C_dom-1"/>
</dbReference>
<gene>
    <name evidence="5" type="ORF">UMAG_11924</name>
</gene>
<dbReference type="GO" id="GO:0071014">
    <property type="term" value="C:post-mRNA release spliceosomal complex"/>
    <property type="evidence" value="ECO:0000318"/>
    <property type="project" value="GO_Central"/>
</dbReference>
<feature type="compositionally biased region" description="Basic and acidic residues" evidence="2">
    <location>
        <begin position="559"/>
        <end position="568"/>
    </location>
</feature>
<feature type="compositionally biased region" description="Basic and acidic residues" evidence="2">
    <location>
        <begin position="175"/>
        <end position="184"/>
    </location>
</feature>
<name>A0A0D1E0F9_MYCMD</name>
<dbReference type="Proteomes" id="UP000000561">
    <property type="component" value="Chromosome 6"/>
</dbReference>
<dbReference type="GO" id="GO:0000398">
    <property type="term" value="P:mRNA splicing, via spliceosome"/>
    <property type="evidence" value="ECO:0000318"/>
    <property type="project" value="GO_Central"/>
</dbReference>
<reference evidence="5 6" key="1">
    <citation type="journal article" date="2006" name="Nature">
        <title>Insights from the genome of the biotrophic fungal plant pathogen Ustilago maydis.</title>
        <authorList>
            <person name="Kamper J."/>
            <person name="Kahmann R."/>
            <person name="Bolker M."/>
            <person name="Ma L.J."/>
            <person name="Brefort T."/>
            <person name="Saville B.J."/>
            <person name="Banuett F."/>
            <person name="Kronstad J.W."/>
            <person name="Gold S.E."/>
            <person name="Muller O."/>
            <person name="Perlin M.H."/>
            <person name="Wosten H.A."/>
            <person name="de Vries R."/>
            <person name="Ruiz-Herrera J."/>
            <person name="Reynaga-Pena C.G."/>
            <person name="Snetselaar K."/>
            <person name="McCann M."/>
            <person name="Perez-Martin J."/>
            <person name="Feldbrugge M."/>
            <person name="Basse C.W."/>
            <person name="Steinberg G."/>
            <person name="Ibeas J.I."/>
            <person name="Holloman W."/>
            <person name="Guzman P."/>
            <person name="Farman M."/>
            <person name="Stajich J.E."/>
            <person name="Sentandreu R."/>
            <person name="Gonzalez-Prieto J.M."/>
            <person name="Kennell J.C."/>
            <person name="Molina L."/>
            <person name="Schirawski J."/>
            <person name="Mendoza-Mendoza A."/>
            <person name="Greilinger D."/>
            <person name="Munch K."/>
            <person name="Rossel N."/>
            <person name="Scherer M."/>
            <person name="Vranes M."/>
            <person name="Ladendorf O."/>
            <person name="Vincon V."/>
            <person name="Fuchs U."/>
            <person name="Sandrock B."/>
            <person name="Meng S."/>
            <person name="Ho E.C."/>
            <person name="Cahill M.J."/>
            <person name="Boyce K.J."/>
            <person name="Klose J."/>
            <person name="Klosterman S.J."/>
            <person name="Deelstra H.J."/>
            <person name="Ortiz-Castellanos L."/>
            <person name="Li W."/>
            <person name="Sanchez-Alonso P."/>
            <person name="Schreier P.H."/>
            <person name="Hauser-Hahn I."/>
            <person name="Vaupel M."/>
            <person name="Koopmann E."/>
            <person name="Friedrich G."/>
            <person name="Voss H."/>
            <person name="Schluter T."/>
            <person name="Margolis J."/>
            <person name="Platt D."/>
            <person name="Swimmer C."/>
            <person name="Gnirke A."/>
            <person name="Chen F."/>
            <person name="Vysotskaia V."/>
            <person name="Mannhaupt G."/>
            <person name="Guldener U."/>
            <person name="Munsterkotter M."/>
            <person name="Haase D."/>
            <person name="Oesterheld M."/>
            <person name="Mewes H.W."/>
            <person name="Mauceli E.W."/>
            <person name="DeCaprio D."/>
            <person name="Wade C.M."/>
            <person name="Butler J."/>
            <person name="Young S."/>
            <person name="Jaffe D.B."/>
            <person name="Calvo S."/>
            <person name="Nusbaum C."/>
            <person name="Galagan J."/>
            <person name="Birren B.W."/>
        </authorList>
    </citation>
    <scope>NUCLEOTIDE SEQUENCE [LARGE SCALE GENOMIC DNA]</scope>
    <source>
        <strain evidence="6">DSM 14603 / FGSC 9021 / UM521</strain>
    </source>
</reference>
<dbReference type="OrthoDB" id="1109245at2759"/>
<dbReference type="EMBL" id="CM003145">
    <property type="protein sequence ID" value="KIS69356.1"/>
    <property type="molecule type" value="Genomic_DNA"/>
</dbReference>
<evidence type="ECO:0000313" key="5">
    <source>
        <dbReference type="EMBL" id="KIS69356.1"/>
    </source>
</evidence>
<feature type="domain" description="Cwf19-like protein C-terminal" evidence="3">
    <location>
        <begin position="778"/>
        <end position="910"/>
    </location>
</feature>
<protein>
    <submittedName>
        <fullName evidence="5">Uncharacterized protein</fullName>
    </submittedName>
</protein>
<dbReference type="PANTHER" id="PTHR12072">
    <property type="entry name" value="CWF19, CELL CYCLE CONTROL PROTEIN"/>
    <property type="match status" value="1"/>
</dbReference>
<feature type="compositionally biased region" description="Basic and acidic residues" evidence="2">
    <location>
        <begin position="318"/>
        <end position="333"/>
    </location>
</feature>
<dbReference type="eggNOG" id="KOG2477">
    <property type="taxonomic scope" value="Eukaryota"/>
</dbReference>
<organism evidence="5 6">
    <name type="scientific">Mycosarcoma maydis</name>
    <name type="common">Corn smut fungus</name>
    <name type="synonym">Ustilago maydis</name>
    <dbReference type="NCBI Taxonomy" id="5270"/>
    <lineage>
        <taxon>Eukaryota</taxon>
        <taxon>Fungi</taxon>
        <taxon>Dikarya</taxon>
        <taxon>Basidiomycota</taxon>
        <taxon>Ustilaginomycotina</taxon>
        <taxon>Ustilaginomycetes</taxon>
        <taxon>Ustilaginales</taxon>
        <taxon>Ustilaginaceae</taxon>
        <taxon>Mycosarcoma</taxon>
    </lineage>
</organism>
<sequence>MADEIARVKSSSSRRDDGEAHSSDRHHHRHRDSSRRHRENIDNGAREHGSHSSHRDRKPDEKDRHRDRDDGRHGHRDDRHRSSHHRSSRTQHRHREEERGERKRRHSDEDLDDRQRHGNKKKHGRHHRERDESNYGSSSYKDRNAQGQDGSHAQDKQTTTDIVPTSGSLPYTSHDSYDSEKEVEVAPARTLKRDDWMMGGFGDERHDSEQHPDEFSYFSSLGKARVKPLRPEKPDPEKLKISSRELNTQLREGKTVDEYEVPSSATVAPQYGSPGYQWRMMKLKRTMEAAEQQGRRAEDIALERYASLEDFQQAQAERKFLDDREGRKEKGGEVGRSTPTLQSVTRRNYLLASDRGGADGGDLWRPGSSQAFRRPGESSNLSTPPPAQSRAPRSIGFETPSSKPATPTVIPSIFTPVIQRRTELKSQQPQQGVVLDDGSSDPDRPILTPDQLNKLQAKIMQAELMGSCNLDTLRSEYDSEKARAVAHRSAGDRGGGFAASTSSVVKHNSNSIAVLQDGDRHVQVLPTLDARGRMYDVGSLTTPDSSSTAHTLPSKGKLKSREALEAHDSSSANDSLTLSDLVRQERFSAGPCSLKDMDAQLARNIMSDRQFSTDLDEQDSSVQRYANPKWQTDALKRQFAINDFARTQKALDRCRFCFRDQGCTPPRVTLVSSGYRAYLSIPDREAVTGAEEHLHIVPMQHHLSLLEADDDTWDEMKNFQKCLMQLAAKSGKAVVFYETLTSIRTQQHAVMEAVMVPIEAMHRLPGVFKQSLGEVGSEWSTHRKAIEFSQQRAFRSALVPQLPYFAVTWDYAWRTGYGHVIEDVEKERDADERSGFDVDEMGAGLGPARGKLDRNFARDVIRSVLQDLDAENEQAEAYVRSFAKSKTRSDAEKHSIKAKFKLDWNSVDWTKMIHSGHASVGR</sequence>
<evidence type="ECO:0000259" key="3">
    <source>
        <dbReference type="Pfam" id="PF04676"/>
    </source>
</evidence>
<feature type="compositionally biased region" description="Polar residues" evidence="2">
    <location>
        <begin position="367"/>
        <end position="382"/>
    </location>
</feature>
<dbReference type="VEuPathDB" id="FungiDB:UMAG_11924"/>
<feature type="compositionally biased region" description="Polar residues" evidence="2">
    <location>
        <begin position="134"/>
        <end position="174"/>
    </location>
</feature>
<feature type="compositionally biased region" description="Basic residues" evidence="2">
    <location>
        <begin position="117"/>
        <end position="128"/>
    </location>
</feature>
<keyword evidence="6" id="KW-1185">Reference proteome</keyword>
<feature type="compositionally biased region" description="Basic and acidic residues" evidence="2">
    <location>
        <begin position="229"/>
        <end position="243"/>
    </location>
</feature>
<feature type="compositionally biased region" description="Basic residues" evidence="2">
    <location>
        <begin position="81"/>
        <end position="93"/>
    </location>
</feature>
<dbReference type="Pfam" id="PF04676">
    <property type="entry name" value="CwfJ_C_2"/>
    <property type="match status" value="1"/>
</dbReference>
<feature type="compositionally biased region" description="Polar residues" evidence="2">
    <location>
        <begin position="337"/>
        <end position="346"/>
    </location>
</feature>
<dbReference type="KEGG" id="uma:UMAG_11924"/>
<feature type="region of interest" description="Disordered" evidence="2">
    <location>
        <begin position="423"/>
        <end position="444"/>
    </location>
</feature>
<accession>A0A0D1E0F9</accession>
<dbReference type="InterPro" id="IPR040194">
    <property type="entry name" value="Cwf19-like"/>
</dbReference>
<comment type="similarity">
    <text evidence="1">Belongs to the CWF19 family.</text>
</comment>
<dbReference type="RefSeq" id="XP_011389244.1">
    <property type="nucleotide sequence ID" value="XM_011390942.1"/>
</dbReference>
<feature type="compositionally biased region" description="Polar residues" evidence="2">
    <location>
        <begin position="539"/>
        <end position="551"/>
    </location>
</feature>
<dbReference type="InParanoid" id="A0A0D1E0F9"/>
<dbReference type="PANTHER" id="PTHR12072:SF5">
    <property type="entry name" value="CWF19-LIKE PROTEIN 2"/>
    <property type="match status" value="1"/>
</dbReference>
<feature type="domain" description="Cwf19-like C-terminal" evidence="4">
    <location>
        <begin position="643"/>
        <end position="769"/>
    </location>
</feature>
<feature type="compositionally biased region" description="Basic and acidic residues" evidence="2">
    <location>
        <begin position="39"/>
        <end position="50"/>
    </location>
</feature>